<reference evidence="1 2" key="1">
    <citation type="submission" date="2018-03" db="EMBL/GenBank/DDBJ databases">
        <title>Genomic Encyclopedia of Type Strains, Phase III (KMG-III): the genomes of soil and plant-associated and newly described type strains.</title>
        <authorList>
            <person name="Whitman W."/>
        </authorList>
    </citation>
    <scope>NUCLEOTIDE SEQUENCE [LARGE SCALE GENOMIC DNA]</scope>
    <source>
        <strain evidence="1 2">CGMCC 1.9313</strain>
    </source>
</reference>
<dbReference type="NCBIfam" id="NF045639">
    <property type="entry name" value="GCX_COOH"/>
    <property type="match status" value="1"/>
</dbReference>
<dbReference type="EMBL" id="PVTH01000016">
    <property type="protein sequence ID" value="PRY48067.1"/>
    <property type="molecule type" value="Genomic_DNA"/>
</dbReference>
<evidence type="ECO:0008006" key="3">
    <source>
        <dbReference type="Google" id="ProtNLM"/>
    </source>
</evidence>
<dbReference type="Proteomes" id="UP000238034">
    <property type="component" value="Unassembled WGS sequence"/>
</dbReference>
<evidence type="ECO:0000313" key="2">
    <source>
        <dbReference type="Proteomes" id="UP000238034"/>
    </source>
</evidence>
<evidence type="ECO:0000313" key="1">
    <source>
        <dbReference type="EMBL" id="PRY48067.1"/>
    </source>
</evidence>
<dbReference type="RefSeq" id="WP_146133150.1">
    <property type="nucleotide sequence ID" value="NZ_PVTH01000016.1"/>
</dbReference>
<name>A0A2T0TQZ3_9SPHI</name>
<dbReference type="InterPro" id="IPR055015">
    <property type="entry name" value="GCX_COOH"/>
</dbReference>
<dbReference type="OrthoDB" id="1191296at2"/>
<comment type="caution">
    <text evidence="1">The sequence shown here is derived from an EMBL/GenBank/DDBJ whole genome shotgun (WGS) entry which is preliminary data.</text>
</comment>
<dbReference type="Gene3D" id="2.180.10.10">
    <property type="entry name" value="RHS repeat-associated core"/>
    <property type="match status" value="1"/>
</dbReference>
<protein>
    <recommendedName>
        <fullName evidence="3">YD repeat-containing protein</fullName>
    </recommendedName>
</protein>
<organism evidence="1 2">
    <name type="scientific">Arcticibacter pallidicorallinus</name>
    <dbReference type="NCBI Taxonomy" id="1259464"/>
    <lineage>
        <taxon>Bacteria</taxon>
        <taxon>Pseudomonadati</taxon>
        <taxon>Bacteroidota</taxon>
        <taxon>Sphingobacteriia</taxon>
        <taxon>Sphingobacteriales</taxon>
        <taxon>Sphingobacteriaceae</taxon>
        <taxon>Arcticibacter</taxon>
    </lineage>
</organism>
<sequence length="256" mass="28608">MAMITTILTTNEYDHMGRLIEIRKKINSQPEITQSDLSYNEIGQLKTKRLHTSEEPGRTTVPQHVFLNEDDIVQNGQALTATATESITLKPGFHAQPGSVFSAFITAGVSLQEIHYTYNSRGWLKKQSSEDFDMELKYQDGSIPQYNGNISNQVYNNGNGPKTLSYSYDKLNRLLIGEVSPTELSERLTYDVMGNITSLNRDGTGANIYTYRYGNSNQLQSVANVTAVNYDYDVSTRRTTACQPQLVSYSSVDTGL</sequence>
<dbReference type="AlphaFoldDB" id="A0A2T0TQZ3"/>
<keyword evidence="2" id="KW-1185">Reference proteome</keyword>
<accession>A0A2T0TQZ3</accession>
<gene>
    <name evidence="1" type="ORF">B0I27_1161</name>
</gene>
<proteinExistence type="predicted"/>